<dbReference type="PRINTS" id="PR01369">
    <property type="entry name" value="INTIMIN"/>
</dbReference>
<gene>
    <name evidence="3" type="ORF">Xbed_01095</name>
</gene>
<dbReference type="Proteomes" id="UP000194204">
    <property type="component" value="Unassembled WGS sequence"/>
</dbReference>
<dbReference type="GO" id="GO:0007155">
    <property type="term" value="P:cell adhesion"/>
    <property type="evidence" value="ECO:0007669"/>
    <property type="project" value="InterPro"/>
</dbReference>
<dbReference type="PANTHER" id="PTHR39576">
    <property type="entry name" value="ATTACHING AND EFFACING PROTEIN HOMOLOG-RELATED-RELATED"/>
    <property type="match status" value="1"/>
</dbReference>
<dbReference type="RefSeq" id="WP_167371870.1">
    <property type="nucleotide sequence ID" value="NZ_CAWNHF010000167.1"/>
</dbReference>
<comment type="caution">
    <text evidence="3">The sequence shown here is derived from an EMBL/GenBank/DDBJ whole genome shotgun (WGS) entry which is preliminary data.</text>
</comment>
<keyword evidence="4" id="KW-1185">Reference proteome</keyword>
<organism evidence="3 4">
    <name type="scientific">Xenorhabdus beddingii</name>
    <dbReference type="NCBI Taxonomy" id="40578"/>
    <lineage>
        <taxon>Bacteria</taxon>
        <taxon>Pseudomonadati</taxon>
        <taxon>Pseudomonadota</taxon>
        <taxon>Gammaproteobacteria</taxon>
        <taxon>Enterobacterales</taxon>
        <taxon>Morganellaceae</taxon>
        <taxon>Xenorhabdus</taxon>
    </lineage>
</organism>
<dbReference type="PANTHER" id="PTHR39576:SF2">
    <property type="entry name" value="ATTACHING AND EFFACING PROTEIN HOMOLOG-RELATED"/>
    <property type="match status" value="1"/>
</dbReference>
<evidence type="ECO:0000259" key="2">
    <source>
        <dbReference type="Pfam" id="PF11924"/>
    </source>
</evidence>
<evidence type="ECO:0000256" key="1">
    <source>
        <dbReference type="ARBA" id="ARBA00010116"/>
    </source>
</evidence>
<reference evidence="3 4" key="1">
    <citation type="submission" date="2017-01" db="EMBL/GenBank/DDBJ databases">
        <title>Deconstructing symbiosis and pathogenesis requirements using a combined genomic-metabolomic approach.</title>
        <authorList>
            <person name="Tobias N.J."/>
            <person name="Wolff H."/>
            <person name="Djahanschiri B."/>
            <person name="Ebersberger I."/>
            <person name="Bode H.B."/>
        </authorList>
    </citation>
    <scope>NUCLEOTIDE SEQUENCE [LARGE SCALE GENOMIC DNA]</scope>
    <source>
        <strain evidence="3 4">DSM 4764</strain>
    </source>
</reference>
<dbReference type="InterPro" id="IPR038177">
    <property type="entry name" value="IAT_beta_sf"/>
</dbReference>
<evidence type="ECO:0000313" key="4">
    <source>
        <dbReference type="Proteomes" id="UP000194204"/>
    </source>
</evidence>
<accession>A0A1Y2SRG5</accession>
<dbReference type="InterPro" id="IPR024519">
    <property type="entry name" value="IAT_beta"/>
</dbReference>
<dbReference type="AlphaFoldDB" id="A0A1Y2SRG5"/>
<dbReference type="GO" id="GO:0009279">
    <property type="term" value="C:cell outer membrane"/>
    <property type="evidence" value="ECO:0007669"/>
    <property type="project" value="TreeGrafter"/>
</dbReference>
<dbReference type="STRING" id="40578.Xbed_01095"/>
<dbReference type="InterPro" id="IPR003535">
    <property type="entry name" value="Intimin/invasin_bac"/>
</dbReference>
<dbReference type="FunFam" id="2.40.160.160:FF:000001">
    <property type="entry name" value="Intimin-like inverse autotransporter SinH"/>
    <property type="match status" value="1"/>
</dbReference>
<sequence length="1192" mass="132869">MDSYISHKVFRLSVLVYSLFLPFTPINAFSAGEKNDQTKTERKFLNKSQDQANNEEGIDGGMIAHNIQRISNVLSSSPSQLTEQAKSYAKSYALGKINHTISSEAQKWLSQLGTANIDFSLDHKGKLDRGSLDLLLPLYDNQADWLLFSQLGYRNSDNRHTINLGLGGRYFTPDWMYGLNTFFDHDVTGRNQRLGLGGEAWTDYVKLSANTYWRLSQWRQSPKEQDYEERPANGFDLNSEFFLPAYPNLGGHLAYEQYFGDNVALFNRDTKQKSPSLARIGLNYTPIPLVTMGVDYKLGNSNHSETLFRANLNYRFGVPLGTQLSPDNVASMRTLAGSRYDLVQRNNKIVLDYKKKPELTLSLPGDLRGYSGQLVRVTPNVTTNTSLKSIHWTPGDRFKENGGLMTSLTSSHDTNVILPKYNANAGDEANTYLLSAIAEGENGTKSKAAHMNLRVEPFVIKDQSIEPSDGDLFSYDLAATITYGNENNPPVKGAVIPDVKWTLDPPNDQAKLIWDPTGELNEQGQLTASLTSTEPLHQDTKVYLAMDGMPKVEIKGDNPLVFSNIETRYNVVTYSVEPTGPLSTRDKNNIYRFKTTLSDKEGYLIKNRKIMSTWSVKQGNDDLKNDHEVTFTPGTSTDDKGQLIATLQSTKELNNVIVTLTLGEQQESFDPVSFVDDSRRDHITAIRFDNPGPYVASADTPQTVKVTLVDKDGNPYKSNASISHLQWFTEPGELKDKGFHIKPANGASIFSTGPGGILEVSITNTHAMKDIKLGFSIADGPVFYSEPFEYTAPIITAKLKEPIDVLTIPASDQEKGGKLYKFKVKVVDDKKGEPLKNQSIKDVTWSTLWQDKPNHLPKLLEIQKPQDAEDWTTDDDGYLTAYLARKEGSKGGINDLAISVTVGSDKPLQSHTMNVAPVEQPTRLRLSAKGDRENGVYTDYNPEDSKQHLPGFLTAQTTLRLLRPEDGQEINPDLRQQGKGMQISLRTDPPKNGLIVDNAELTVFVAAIEKNPASIWNVKVIASLTDNTTGESSEYSYLLQPYFYAYLPNYPTDNSASFNDNHFTVPLNGKGKNETCENMSIQLNELKLLIPVTPTIYEIGSPGSSVSEPYVRQFGPRYKWAGIYPPLIIRGNGPNKTFNNYWDLIKIRNLSGSSDTPYSAYSLSEWKLEPGEDDKALLFCLISMSDLHSLGM</sequence>
<dbReference type="Pfam" id="PF11924">
    <property type="entry name" value="IAT_beta"/>
    <property type="match status" value="1"/>
</dbReference>
<name>A0A1Y2SRG5_9GAMM</name>
<proteinExistence type="inferred from homology"/>
<dbReference type="Gene3D" id="2.40.160.160">
    <property type="entry name" value="Inverse autotransporter, beta-domain"/>
    <property type="match status" value="1"/>
</dbReference>
<feature type="domain" description="Inverse autotransporter beta-domain" evidence="2">
    <location>
        <begin position="68"/>
        <end position="347"/>
    </location>
</feature>
<dbReference type="InterPro" id="IPR051715">
    <property type="entry name" value="Intimin-Invasin_domain"/>
</dbReference>
<comment type="similarity">
    <text evidence="1">Belongs to the intimin/invasin family.</text>
</comment>
<evidence type="ECO:0000313" key="3">
    <source>
        <dbReference type="EMBL" id="OTA20842.1"/>
    </source>
</evidence>
<protein>
    <submittedName>
        <fullName evidence="3">Putative invasin</fullName>
    </submittedName>
</protein>
<dbReference type="EMBL" id="MUBK01000006">
    <property type="protein sequence ID" value="OTA20842.1"/>
    <property type="molecule type" value="Genomic_DNA"/>
</dbReference>